<evidence type="ECO:0000313" key="6">
    <source>
        <dbReference type="EMBL" id="CAB4847041.1"/>
    </source>
</evidence>
<evidence type="ECO:0000313" key="5">
    <source>
        <dbReference type="EMBL" id="CAB4817447.1"/>
    </source>
</evidence>
<dbReference type="EMBL" id="CAFBOL010000099">
    <property type="protein sequence ID" value="CAB5008714.1"/>
    <property type="molecule type" value="Genomic_DNA"/>
</dbReference>
<sequence length="189" mass="21482">MQPVVLLAVAAVWAAVIIPPLLRSRVENRPNSSVSDFRRQLSTLQRAVPTRTMVPMRGMGRPLTQAPQQRQMSGQVRRSPNEQQARQDMHEGSLRGTRNDDSTRSHRTAHLHKVSQREVTRRRRANVVFMLVLTVGISGFLAATTHSSGLVYIFALSFISLCGYCYKLVQIRNYEMDRSYSDHTWFNAA</sequence>
<keyword evidence="2" id="KW-0472">Membrane</keyword>
<dbReference type="EMBL" id="CAFBMT010000005">
    <property type="protein sequence ID" value="CAB4927146.1"/>
    <property type="molecule type" value="Genomic_DNA"/>
</dbReference>
<dbReference type="EMBL" id="CAFAAV010000076">
    <property type="protein sequence ID" value="CAB4817447.1"/>
    <property type="molecule type" value="Genomic_DNA"/>
</dbReference>
<dbReference type="AlphaFoldDB" id="A0A6J7Q3B6"/>
<reference evidence="8" key="1">
    <citation type="submission" date="2020-05" db="EMBL/GenBank/DDBJ databases">
        <authorList>
            <person name="Chiriac C."/>
            <person name="Salcher M."/>
            <person name="Ghai R."/>
            <person name="Kavagutti S V."/>
        </authorList>
    </citation>
    <scope>NUCLEOTIDE SEQUENCE</scope>
</reference>
<feature type="transmembrane region" description="Helical" evidence="2">
    <location>
        <begin position="149"/>
        <end position="169"/>
    </location>
</feature>
<evidence type="ECO:0000256" key="1">
    <source>
        <dbReference type="SAM" id="MobiDB-lite"/>
    </source>
</evidence>
<feature type="compositionally biased region" description="Polar residues" evidence="1">
    <location>
        <begin position="65"/>
        <end position="84"/>
    </location>
</feature>
<accession>A0A6J7Q3B6</accession>
<feature type="compositionally biased region" description="Basic residues" evidence="1">
    <location>
        <begin position="105"/>
        <end position="117"/>
    </location>
</feature>
<evidence type="ECO:0000313" key="3">
    <source>
        <dbReference type="EMBL" id="CAB4363274.1"/>
    </source>
</evidence>
<organism evidence="8">
    <name type="scientific">freshwater metagenome</name>
    <dbReference type="NCBI Taxonomy" id="449393"/>
    <lineage>
        <taxon>unclassified sequences</taxon>
        <taxon>metagenomes</taxon>
        <taxon>ecological metagenomes</taxon>
    </lineage>
</organism>
<dbReference type="EMBL" id="CAESGF010000005">
    <property type="protein sequence ID" value="CAB4363274.1"/>
    <property type="molecule type" value="Genomic_DNA"/>
</dbReference>
<name>A0A6J7Q3B6_9ZZZZ</name>
<keyword evidence="2" id="KW-0812">Transmembrane</keyword>
<evidence type="ECO:0000313" key="7">
    <source>
        <dbReference type="EMBL" id="CAB4927146.1"/>
    </source>
</evidence>
<proteinExistence type="predicted"/>
<feature type="transmembrane region" description="Helical" evidence="2">
    <location>
        <begin position="6"/>
        <end position="22"/>
    </location>
</feature>
<evidence type="ECO:0000313" key="4">
    <source>
        <dbReference type="EMBL" id="CAB4732006.1"/>
    </source>
</evidence>
<feature type="compositionally biased region" description="Basic and acidic residues" evidence="1">
    <location>
        <begin position="85"/>
        <end position="104"/>
    </location>
</feature>
<feature type="transmembrane region" description="Helical" evidence="2">
    <location>
        <begin position="125"/>
        <end position="143"/>
    </location>
</feature>
<feature type="region of interest" description="Disordered" evidence="1">
    <location>
        <begin position="55"/>
        <end position="117"/>
    </location>
</feature>
<evidence type="ECO:0000256" key="2">
    <source>
        <dbReference type="SAM" id="Phobius"/>
    </source>
</evidence>
<gene>
    <name evidence="4" type="ORF">UFOPK2656_02187</name>
    <name evidence="5" type="ORF">UFOPK3099_01177</name>
    <name evidence="6" type="ORF">UFOPK3267_00392</name>
    <name evidence="7" type="ORF">UFOPK3651_01244</name>
    <name evidence="8" type="ORF">UFOPK3931_02683</name>
    <name evidence="3" type="ORF">UFOPK4189_01055</name>
</gene>
<dbReference type="EMBL" id="CAEZYF010000014">
    <property type="protein sequence ID" value="CAB4732006.1"/>
    <property type="molecule type" value="Genomic_DNA"/>
</dbReference>
<protein>
    <submittedName>
        <fullName evidence="8">Unannotated protein</fullName>
    </submittedName>
</protein>
<keyword evidence="2" id="KW-1133">Transmembrane helix</keyword>
<dbReference type="EMBL" id="CAFBIY010000013">
    <property type="protein sequence ID" value="CAB4847041.1"/>
    <property type="molecule type" value="Genomic_DNA"/>
</dbReference>
<evidence type="ECO:0000313" key="8">
    <source>
        <dbReference type="EMBL" id="CAB5008714.1"/>
    </source>
</evidence>